<name>A0A6S8DPY6_9STRA</name>
<evidence type="ECO:0000256" key="5">
    <source>
        <dbReference type="SAM" id="SignalP"/>
    </source>
</evidence>
<dbReference type="GO" id="GO:0016020">
    <property type="term" value="C:membrane"/>
    <property type="evidence" value="ECO:0007669"/>
    <property type="project" value="TreeGrafter"/>
</dbReference>
<dbReference type="AlphaFoldDB" id="A0A6S8DPY6"/>
<protein>
    <recommendedName>
        <fullName evidence="6">Aspartyl/asparaginy/proline hydroxylase domain-containing protein</fullName>
    </recommendedName>
</protein>
<dbReference type="Gene3D" id="2.60.120.330">
    <property type="entry name" value="B-lactam Antibiotic, Isopenicillin N Synthase, Chain"/>
    <property type="match status" value="1"/>
</dbReference>
<dbReference type="SUPFAM" id="SSF51197">
    <property type="entry name" value="Clavaminate synthase-like"/>
    <property type="match status" value="1"/>
</dbReference>
<gene>
    <name evidence="7" type="ORF">ALAG00032_LOCUS10386</name>
    <name evidence="8" type="ORF">ALAG00032_LOCUS10387</name>
</gene>
<proteinExistence type="inferred from homology"/>
<dbReference type="InterPro" id="IPR051821">
    <property type="entry name" value="Asp/Asn_beta-hydroxylase"/>
</dbReference>
<feature type="region of interest" description="Disordered" evidence="4">
    <location>
        <begin position="329"/>
        <end position="365"/>
    </location>
</feature>
<reference evidence="7" key="1">
    <citation type="submission" date="2021-01" db="EMBL/GenBank/DDBJ databases">
        <authorList>
            <person name="Corre E."/>
            <person name="Pelletier E."/>
            <person name="Niang G."/>
            <person name="Scheremetjew M."/>
            <person name="Finn R."/>
            <person name="Kale V."/>
            <person name="Holt S."/>
            <person name="Cochrane G."/>
            <person name="Meng A."/>
            <person name="Brown T."/>
            <person name="Cohen L."/>
        </authorList>
    </citation>
    <scope>NUCLEOTIDE SEQUENCE</scope>
    <source>
        <strain evidence="7">CCMP1510</strain>
    </source>
</reference>
<keyword evidence="2" id="KW-0223">Dioxygenase</keyword>
<evidence type="ECO:0000256" key="4">
    <source>
        <dbReference type="SAM" id="MobiDB-lite"/>
    </source>
</evidence>
<dbReference type="PANTHER" id="PTHR46332:SF5">
    <property type="entry name" value="ASPARTATE BETA-HYDROXYLASE DOMAIN CONTAINING 2"/>
    <property type="match status" value="1"/>
</dbReference>
<dbReference type="Pfam" id="PF05118">
    <property type="entry name" value="Asp_Arg_Hydrox"/>
    <property type="match status" value="1"/>
</dbReference>
<evidence type="ECO:0000256" key="1">
    <source>
        <dbReference type="ARBA" id="ARBA00007730"/>
    </source>
</evidence>
<evidence type="ECO:0000256" key="3">
    <source>
        <dbReference type="ARBA" id="ARBA00023002"/>
    </source>
</evidence>
<feature type="signal peptide" evidence="5">
    <location>
        <begin position="1"/>
        <end position="18"/>
    </location>
</feature>
<accession>A0A6S8DPY6</accession>
<feature type="chain" id="PRO_5035676551" description="Aspartyl/asparaginy/proline hydroxylase domain-containing protein" evidence="5">
    <location>
        <begin position="19"/>
        <end position="365"/>
    </location>
</feature>
<feature type="domain" description="Aspartyl/asparaginy/proline hydroxylase" evidence="6">
    <location>
        <begin position="116"/>
        <end position="281"/>
    </location>
</feature>
<evidence type="ECO:0000313" key="8">
    <source>
        <dbReference type="EMBL" id="CAE0369623.1"/>
    </source>
</evidence>
<sequence length="365" mass="41573">MRRVIGLLLLVLFHRVGCFEISGVRIEKRSNVLRASIMTEETYSQRIEQSLKRKYGTDEMSRVLSSWRDLVAGEKYEAVLGDHPLMKQEARSYLPGLTVRPFWSVENLEWAKKLAEDWQIVRNEFDTIALADGGSSLKKRGNNVWAVAIDDEASAYGQDWRTLVLMDRGRWDPINAALFPQTCRLIDNSGIPAVEAFFAAMKPKTIIKPHSDTCNFVLTSHLGLVIPGQDESHPPCRLSVGDQTRPWREGQVSLFDTSLLHDAVNDSNQYRYILMFRVWHPDLTSNERKGLQFLFDCLEEPGLVSDQPMEILDAEARVAAQRASLDSLLPLEKEHNLTPTKEERRSRGGFASFVDKKGKSKKKRK</sequence>
<feature type="compositionally biased region" description="Basic and acidic residues" evidence="4">
    <location>
        <begin position="331"/>
        <end position="346"/>
    </location>
</feature>
<dbReference type="InterPro" id="IPR027443">
    <property type="entry name" value="IPNS-like_sf"/>
</dbReference>
<comment type="similarity">
    <text evidence="1">Belongs to the aspartyl/asparaginyl beta-hydroxylase family.</text>
</comment>
<organism evidence="7">
    <name type="scientific">Aureoumbra lagunensis</name>
    <dbReference type="NCBI Taxonomy" id="44058"/>
    <lineage>
        <taxon>Eukaryota</taxon>
        <taxon>Sar</taxon>
        <taxon>Stramenopiles</taxon>
        <taxon>Ochrophyta</taxon>
        <taxon>Pelagophyceae</taxon>
        <taxon>Pelagomonadales</taxon>
        <taxon>Aureoumbra</taxon>
    </lineage>
</organism>
<dbReference type="GO" id="GO:0051213">
    <property type="term" value="F:dioxygenase activity"/>
    <property type="evidence" value="ECO:0007669"/>
    <property type="project" value="UniProtKB-KW"/>
</dbReference>
<dbReference type="EMBL" id="HBIJ01015555">
    <property type="protein sequence ID" value="CAE0369622.1"/>
    <property type="molecule type" value="Transcribed_RNA"/>
</dbReference>
<dbReference type="PANTHER" id="PTHR46332">
    <property type="entry name" value="ASPARTATE BETA-HYDROXYLASE DOMAIN-CONTAINING PROTEIN 2"/>
    <property type="match status" value="1"/>
</dbReference>
<keyword evidence="3" id="KW-0560">Oxidoreductase</keyword>
<evidence type="ECO:0000313" key="7">
    <source>
        <dbReference type="EMBL" id="CAE0369622.1"/>
    </source>
</evidence>
<keyword evidence="5" id="KW-0732">Signal</keyword>
<dbReference type="EMBL" id="HBIJ01015556">
    <property type="protein sequence ID" value="CAE0369623.1"/>
    <property type="molecule type" value="Transcribed_RNA"/>
</dbReference>
<evidence type="ECO:0000259" key="6">
    <source>
        <dbReference type="Pfam" id="PF05118"/>
    </source>
</evidence>
<evidence type="ECO:0000256" key="2">
    <source>
        <dbReference type="ARBA" id="ARBA00022964"/>
    </source>
</evidence>
<dbReference type="InterPro" id="IPR007803">
    <property type="entry name" value="Asp/Arg/Pro-Hydrxlase"/>
</dbReference>